<evidence type="ECO:0008006" key="4">
    <source>
        <dbReference type="Google" id="ProtNLM"/>
    </source>
</evidence>
<gene>
    <name evidence="2" type="ORF">SAMN04488569_10559</name>
</gene>
<organism evidence="2 3">
    <name type="scientific">Marinilactibacillus piezotolerans</name>
    <dbReference type="NCBI Taxonomy" id="258723"/>
    <lineage>
        <taxon>Bacteria</taxon>
        <taxon>Bacillati</taxon>
        <taxon>Bacillota</taxon>
        <taxon>Bacilli</taxon>
        <taxon>Lactobacillales</taxon>
        <taxon>Carnobacteriaceae</taxon>
        <taxon>Marinilactibacillus</taxon>
    </lineage>
</organism>
<keyword evidence="3" id="KW-1185">Reference proteome</keyword>
<evidence type="ECO:0000256" key="1">
    <source>
        <dbReference type="SAM" id="MobiDB-lite"/>
    </source>
</evidence>
<feature type="region of interest" description="Disordered" evidence="1">
    <location>
        <begin position="26"/>
        <end position="46"/>
    </location>
</feature>
<dbReference type="EMBL" id="FOSJ01000055">
    <property type="protein sequence ID" value="SFK59512.1"/>
    <property type="molecule type" value="Genomic_DNA"/>
</dbReference>
<dbReference type="OrthoDB" id="9869890at2"/>
<dbReference type="AlphaFoldDB" id="A0A1I4ASK1"/>
<evidence type="ECO:0000313" key="3">
    <source>
        <dbReference type="Proteomes" id="UP000199589"/>
    </source>
</evidence>
<evidence type="ECO:0000313" key="2">
    <source>
        <dbReference type="EMBL" id="SFK59512.1"/>
    </source>
</evidence>
<accession>A0A1I4ASK1</accession>
<reference evidence="3" key="1">
    <citation type="submission" date="2016-10" db="EMBL/GenBank/DDBJ databases">
        <authorList>
            <person name="Varghese N."/>
            <person name="Submissions S."/>
        </authorList>
    </citation>
    <scope>NUCLEOTIDE SEQUENCE [LARGE SCALE GENOMIC DNA]</scope>
    <source>
        <strain evidence="3">DSM 16108</strain>
    </source>
</reference>
<sequence>MELILFLVLMVVGHMLMMFVMPGMHGGHNHKEHSHTKNNSKDMEALEEENKQLKEDLNILKSNSNRNEW</sequence>
<dbReference type="RefSeq" id="WP_072695728.1">
    <property type="nucleotide sequence ID" value="NZ_FOSJ01000055.1"/>
</dbReference>
<protein>
    <recommendedName>
        <fullName evidence="4">Adhesion protein</fullName>
    </recommendedName>
</protein>
<dbReference type="Proteomes" id="UP000199589">
    <property type="component" value="Unassembled WGS sequence"/>
</dbReference>
<feature type="compositionally biased region" description="Basic residues" evidence="1">
    <location>
        <begin position="27"/>
        <end position="38"/>
    </location>
</feature>
<proteinExistence type="predicted"/>
<name>A0A1I4ASK1_9LACT</name>